<feature type="region of interest" description="Disordered" evidence="4">
    <location>
        <begin position="709"/>
        <end position="769"/>
    </location>
</feature>
<protein>
    <recommendedName>
        <fullName evidence="7">AAA+ ATPase domain-containing protein</fullName>
    </recommendedName>
</protein>
<dbReference type="PANTHER" id="PTHR12169">
    <property type="entry name" value="ATPASE N2B"/>
    <property type="match status" value="1"/>
</dbReference>
<dbReference type="GO" id="GO:0016887">
    <property type="term" value="F:ATP hydrolysis activity"/>
    <property type="evidence" value="ECO:0007669"/>
    <property type="project" value="InterPro"/>
</dbReference>
<organism evidence="5 6">
    <name type="scientific">Knufia fluminis</name>
    <dbReference type="NCBI Taxonomy" id="191047"/>
    <lineage>
        <taxon>Eukaryota</taxon>
        <taxon>Fungi</taxon>
        <taxon>Dikarya</taxon>
        <taxon>Ascomycota</taxon>
        <taxon>Pezizomycotina</taxon>
        <taxon>Eurotiomycetes</taxon>
        <taxon>Chaetothyriomycetidae</taxon>
        <taxon>Chaetothyriales</taxon>
        <taxon>Trichomeriaceae</taxon>
        <taxon>Knufia</taxon>
    </lineage>
</organism>
<evidence type="ECO:0000256" key="4">
    <source>
        <dbReference type="SAM" id="MobiDB-lite"/>
    </source>
</evidence>
<dbReference type="AlphaFoldDB" id="A0AAN8EI78"/>
<feature type="region of interest" description="Disordered" evidence="4">
    <location>
        <begin position="783"/>
        <end position="809"/>
    </location>
</feature>
<feature type="compositionally biased region" description="Polar residues" evidence="4">
    <location>
        <begin position="346"/>
        <end position="357"/>
    </location>
</feature>
<evidence type="ECO:0000256" key="3">
    <source>
        <dbReference type="ARBA" id="ARBA00022840"/>
    </source>
</evidence>
<feature type="compositionally biased region" description="Basic and acidic residues" evidence="4">
    <location>
        <begin position="717"/>
        <end position="733"/>
    </location>
</feature>
<dbReference type="GO" id="GO:0005739">
    <property type="term" value="C:mitochondrion"/>
    <property type="evidence" value="ECO:0007669"/>
    <property type="project" value="TreeGrafter"/>
</dbReference>
<keyword evidence="6" id="KW-1185">Reference proteome</keyword>
<dbReference type="Pfam" id="PF03969">
    <property type="entry name" value="AFG1_ATPase"/>
    <property type="match status" value="2"/>
</dbReference>
<keyword evidence="2" id="KW-0547">Nucleotide-binding</keyword>
<gene>
    <name evidence="5" type="ORF">OHC33_002721</name>
</gene>
<feature type="compositionally biased region" description="Pro residues" evidence="4">
    <location>
        <begin position="378"/>
        <end position="387"/>
    </location>
</feature>
<evidence type="ECO:0000313" key="5">
    <source>
        <dbReference type="EMBL" id="KAK5956148.1"/>
    </source>
</evidence>
<sequence>MASALQHASPSLSLSITNPLVLYRALLATNRIRPDPAQHRLALELQQLYYRLKDYDPEIEYRWRLEKAARLSRRTGKHDAEQRKAVFEDGPDSKRFSVSSIFGLDERAASLMAMTRTIPVHDSAMDIDSPQGMLLYGEVGRGKSMLLDLLYSSLPTKKKRRWHFNTFILDIFRRLEMARIERASSPGLSLEHEHVVLSLARDTMETSPILFLDEFQMPDRVAGKLVHSFFTSFFSLGGVLVASSNRMPEELAKASGVEFGKLGMTGATSRWGRGGQIWEKLSLGQKSARADFGNFVEILKKRCEVWEMEGERDWRREDGEMAAALDAENALEMDQEEAATVLETLSEASVTPTQSLKIQDETDTSSADTPTHYHITDPPTPSSPLPTPSTTLQSEVSRLNPTASWTPSTLSVYARPLHLPTTNPSTGTALLPFPQLCQANLGPADYISICSTFHTLIVTDIPVLTLLMKNEARRFITFLDACYEARCRLVIEAAAPPDRLFFPETRARRGEGKMLSEGDSIESEAFSEMYQDSTAPFRPNVSSYIGGNRDDKQSVDYAGVGTGAGAGSTNSLLNKNLRSVLADEDADFGPTYGNRRSSSGVSSSAADYDDFNEGMALDERDQHRRAGPRGMNELELRQGPDFTLGAGVFTGQDEQFAYKRARSRLWEMCGRRWWDERSNRDPREWWTPVHGEGRFWEKKAAVVEDLARKQGMGQGEEEIRNMPDSSHDGRAGRADSGQGRWGGKEKEDKLFRHGASPYRTSEDPPPKFGWQHAWGMMTWGRKAGEWGKGVEGDRRRGGGEKEKEKEGGK</sequence>
<dbReference type="PANTHER" id="PTHR12169:SF2">
    <property type="entry name" value="AFG1P"/>
    <property type="match status" value="1"/>
</dbReference>
<evidence type="ECO:0000313" key="6">
    <source>
        <dbReference type="Proteomes" id="UP001316803"/>
    </source>
</evidence>
<comment type="caution">
    <text evidence="5">The sequence shown here is derived from an EMBL/GenBank/DDBJ whole genome shotgun (WGS) entry which is preliminary data.</text>
</comment>
<dbReference type="GO" id="GO:0005524">
    <property type="term" value="F:ATP binding"/>
    <property type="evidence" value="ECO:0007669"/>
    <property type="project" value="UniProtKB-KW"/>
</dbReference>
<keyword evidence="3" id="KW-0067">ATP-binding</keyword>
<reference evidence="5 6" key="1">
    <citation type="submission" date="2022-12" db="EMBL/GenBank/DDBJ databases">
        <title>Genomic features and morphological characterization of a novel Knufia sp. strain isolated from spacecraft assembly facility.</title>
        <authorList>
            <person name="Teixeira M."/>
            <person name="Chander A.M."/>
            <person name="Stajich J.E."/>
            <person name="Venkateswaran K."/>
        </authorList>
    </citation>
    <scope>NUCLEOTIDE SEQUENCE [LARGE SCALE GENOMIC DNA]</scope>
    <source>
        <strain evidence="5 6">FJI-L2-BK-P2</strain>
    </source>
</reference>
<name>A0AAN8EI78_9EURO</name>
<dbReference type="Gene3D" id="3.40.50.300">
    <property type="entry name" value="P-loop containing nucleotide triphosphate hydrolases"/>
    <property type="match status" value="1"/>
</dbReference>
<feature type="compositionally biased region" description="Basic and acidic residues" evidence="4">
    <location>
        <begin position="742"/>
        <end position="751"/>
    </location>
</feature>
<comment type="similarity">
    <text evidence="1">Belongs to the AFG1 ATPase family.</text>
</comment>
<feature type="region of interest" description="Disordered" evidence="4">
    <location>
        <begin position="346"/>
        <end position="392"/>
    </location>
</feature>
<accession>A0AAN8EI78</accession>
<evidence type="ECO:0000256" key="2">
    <source>
        <dbReference type="ARBA" id="ARBA00022741"/>
    </source>
</evidence>
<dbReference type="InterPro" id="IPR005654">
    <property type="entry name" value="ATPase_AFG1-like"/>
</dbReference>
<feature type="region of interest" description="Disordered" evidence="4">
    <location>
        <begin position="586"/>
        <end position="607"/>
    </location>
</feature>
<proteinExistence type="inferred from homology"/>
<dbReference type="InterPro" id="IPR027417">
    <property type="entry name" value="P-loop_NTPase"/>
</dbReference>
<dbReference type="SUPFAM" id="SSF52540">
    <property type="entry name" value="P-loop containing nucleoside triphosphate hydrolases"/>
    <property type="match status" value="1"/>
</dbReference>
<evidence type="ECO:0000256" key="1">
    <source>
        <dbReference type="ARBA" id="ARBA00010322"/>
    </source>
</evidence>
<dbReference type="Proteomes" id="UP001316803">
    <property type="component" value="Unassembled WGS sequence"/>
</dbReference>
<evidence type="ECO:0008006" key="7">
    <source>
        <dbReference type="Google" id="ProtNLM"/>
    </source>
</evidence>
<dbReference type="EMBL" id="JAKLMC020000005">
    <property type="protein sequence ID" value="KAK5956148.1"/>
    <property type="molecule type" value="Genomic_DNA"/>
</dbReference>